<dbReference type="EMBL" id="LR812090">
    <property type="protein sequence ID" value="CAB9495471.1"/>
    <property type="molecule type" value="Genomic_DNA"/>
</dbReference>
<dbReference type="Pfam" id="PF13424">
    <property type="entry name" value="TPR_12"/>
    <property type="match status" value="1"/>
</dbReference>
<dbReference type="PANTHER" id="PTHR43289">
    <property type="entry name" value="MITOGEN-ACTIVATED PROTEIN KINASE KINASE KINASE 20-RELATED"/>
    <property type="match status" value="1"/>
</dbReference>
<keyword evidence="6" id="KW-0472">Membrane</keyword>
<dbReference type="InterPro" id="IPR011009">
    <property type="entry name" value="Kinase-like_dom_sf"/>
</dbReference>
<feature type="repeat" description="TPR" evidence="5">
    <location>
        <begin position="726"/>
        <end position="759"/>
    </location>
</feature>
<dbReference type="Gene3D" id="1.10.510.10">
    <property type="entry name" value="Transferase(Phosphotransferase) domain 1"/>
    <property type="match status" value="1"/>
</dbReference>
<dbReference type="Proteomes" id="UP000509458">
    <property type="component" value="Chromosome"/>
</dbReference>
<dbReference type="SMART" id="SM00028">
    <property type="entry name" value="TPR"/>
    <property type="match status" value="5"/>
</dbReference>
<evidence type="ECO:0000256" key="5">
    <source>
        <dbReference type="PROSITE-ProRule" id="PRU00339"/>
    </source>
</evidence>
<dbReference type="GO" id="GO:0005524">
    <property type="term" value="F:ATP binding"/>
    <property type="evidence" value="ECO:0007669"/>
    <property type="project" value="UniProtKB-KW"/>
</dbReference>
<keyword evidence="1" id="KW-0808">Transferase</keyword>
<dbReference type="CDD" id="cd14014">
    <property type="entry name" value="STKc_PknB_like"/>
    <property type="match status" value="1"/>
</dbReference>
<dbReference type="SMART" id="SM00220">
    <property type="entry name" value="S_TKc"/>
    <property type="match status" value="1"/>
</dbReference>
<dbReference type="Gene3D" id="1.25.40.10">
    <property type="entry name" value="Tetratricopeptide repeat domain"/>
    <property type="match status" value="2"/>
</dbReference>
<dbReference type="AlphaFoldDB" id="A0A6T9Y5D7"/>
<dbReference type="InterPro" id="IPR011990">
    <property type="entry name" value="TPR-like_helical_dom_sf"/>
</dbReference>
<dbReference type="PROSITE" id="PS00108">
    <property type="entry name" value="PROTEIN_KINASE_ST"/>
    <property type="match status" value="1"/>
</dbReference>
<dbReference type="SUPFAM" id="SSF56112">
    <property type="entry name" value="Protein kinase-like (PK-like)"/>
    <property type="match status" value="1"/>
</dbReference>
<evidence type="ECO:0000256" key="6">
    <source>
        <dbReference type="SAM" id="Phobius"/>
    </source>
</evidence>
<sequence>MNRPDVFSSQEDSLKTEALALGPSIAPNSRLANRFLIVEQLGGGAQASVYSALDELLDVKVALKVIEGGASDPVKMQTIRNEVNIARQLQHPNIIRVHDVFSDGDTAFFTMAFIEGEPLYTRLQKPITKTDFDKWQQQLIESLLACKSIGIKHGDIKPDNILIDHNGDIKLIDFGIGQSAASGVQTSGHQRYTAPEVIQTGKASEHSDTYSLGKVLEDMLGCVGKEGVGISHYLWLKKRKTCIAQLTHHLPAKRLSLEEALSVNGRALSVNARALSVNGSALSDNGSTSVTNKTLVVFSVTALLVLVLSASIFSFTWYQKSHPKLATNSPIQLLVLNDPQYPLLETINTLLRYPLSTHPNIVLDNKEQTQALISNLALSPFTSKNDRTDLAATLAANSVLLLDATPTSNSAYLLHASVLSMPANTPIFSVSHNVDANSLSEDLGEFSNKLIQQLFDAVESQSPQPLPDLRYLDALDSAWQKGETLNSADAIDAIIATTPDYPGGWVADARNRMNIGDYDGARQALETLTSISNLAPYWRLQSELLRAELNEDLALAKQSIDALVSQFPNRPELLSMRADIYQWAGEDAKAMADYKAALALRPNNGQLWFELARLQIINGDIEAATSDSLTRALVAFRQAKDTQGESLVMNAFGIAYLRTADNVAAARYFKDALALRDAKTQPSQRAKTLANYAIATSLTGDYTTAEASLEEAVKLLHDLGDLAQEAHVNDTLGFMFEERGQFARALDYYKRGLDIRVQTDDKVLQPQSMSNVAYMHFLIGDISLAEIYWQQAEMLFERNGDESHLLRTQQNLAQLSLVKGDKNIASNYLTTVEGQLGTQHNQEKLYNHLLFSYLNFANGNLNEATQHAAKAKRLAQKSEDSRAKTEVLLWEGEICLLTANWSCLEKRLVSVLPTISEERHEQFAVYQWLTLGLKHHQGNLNDESDNIYKTLLNNDNVPAITETKILLDMQQRLSLGASSTIMEKLNSLIKPTYYQQYLQWLYIKASLGDEASVEKLKQKLALYPSYWRNHLYYRAIPGKEDTVNKLTTQWLSQLPEKQAGDYRNAYFE</sequence>
<feature type="repeat" description="TPR" evidence="5">
    <location>
        <begin position="571"/>
        <end position="604"/>
    </location>
</feature>
<evidence type="ECO:0000256" key="3">
    <source>
        <dbReference type="ARBA" id="ARBA00022777"/>
    </source>
</evidence>
<evidence type="ECO:0000313" key="9">
    <source>
        <dbReference type="Proteomes" id="UP000509458"/>
    </source>
</evidence>
<reference evidence="8 9" key="1">
    <citation type="submission" date="2020-06" db="EMBL/GenBank/DDBJ databases">
        <authorList>
            <person name="Duchaud E."/>
        </authorList>
    </citation>
    <scope>NUCLEOTIDE SEQUENCE [LARGE SCALE GENOMIC DNA]</scope>
    <source>
        <strain evidence="8">Alteromonas fortis</strain>
    </source>
</reference>
<dbReference type="PROSITE" id="PS50011">
    <property type="entry name" value="PROTEIN_KINASE_DOM"/>
    <property type="match status" value="1"/>
</dbReference>
<dbReference type="InterPro" id="IPR008271">
    <property type="entry name" value="Ser/Thr_kinase_AS"/>
</dbReference>
<dbReference type="InterPro" id="IPR019734">
    <property type="entry name" value="TPR_rpt"/>
</dbReference>
<dbReference type="InterPro" id="IPR000719">
    <property type="entry name" value="Prot_kinase_dom"/>
</dbReference>
<feature type="transmembrane region" description="Helical" evidence="6">
    <location>
        <begin position="295"/>
        <end position="318"/>
    </location>
</feature>
<dbReference type="PROSITE" id="PS50005">
    <property type="entry name" value="TPR"/>
    <property type="match status" value="2"/>
</dbReference>
<dbReference type="RefSeq" id="WP_179984669.1">
    <property type="nucleotide sequence ID" value="NZ_LR812090.1"/>
</dbReference>
<dbReference type="SUPFAM" id="SSF48452">
    <property type="entry name" value="TPR-like"/>
    <property type="match status" value="2"/>
</dbReference>
<keyword evidence="4" id="KW-0067">ATP-binding</keyword>
<organism evidence="8 9">
    <name type="scientific">Alteromonas macleodii</name>
    <name type="common">Pseudoalteromonas macleodii</name>
    <dbReference type="NCBI Taxonomy" id="28108"/>
    <lineage>
        <taxon>Bacteria</taxon>
        <taxon>Pseudomonadati</taxon>
        <taxon>Pseudomonadota</taxon>
        <taxon>Gammaproteobacteria</taxon>
        <taxon>Alteromonadales</taxon>
        <taxon>Alteromonadaceae</taxon>
        <taxon>Alteromonas/Salinimonas group</taxon>
        <taxon>Alteromonas</taxon>
    </lineage>
</organism>
<evidence type="ECO:0000256" key="1">
    <source>
        <dbReference type="ARBA" id="ARBA00022679"/>
    </source>
</evidence>
<name>A0A6T9Y5D7_ALTMA</name>
<evidence type="ECO:0000313" key="8">
    <source>
        <dbReference type="EMBL" id="CAB9495471.1"/>
    </source>
</evidence>
<keyword evidence="5" id="KW-0802">TPR repeat</keyword>
<keyword evidence="2" id="KW-0547">Nucleotide-binding</keyword>
<protein>
    <submittedName>
        <fullName evidence="8">Protein kinase family protein</fullName>
    </submittedName>
</protein>
<dbReference type="GO" id="GO:0004674">
    <property type="term" value="F:protein serine/threonine kinase activity"/>
    <property type="evidence" value="ECO:0007669"/>
    <property type="project" value="TreeGrafter"/>
</dbReference>
<feature type="domain" description="Protein kinase" evidence="7">
    <location>
        <begin position="35"/>
        <end position="304"/>
    </location>
</feature>
<dbReference type="Pfam" id="PF00069">
    <property type="entry name" value="Pkinase"/>
    <property type="match status" value="1"/>
</dbReference>
<keyword evidence="3 8" id="KW-0418">Kinase</keyword>
<proteinExistence type="predicted"/>
<keyword evidence="6" id="KW-1133">Transmembrane helix</keyword>
<dbReference type="PANTHER" id="PTHR43289:SF6">
    <property type="entry name" value="SERINE_THREONINE-PROTEIN KINASE NEKL-3"/>
    <property type="match status" value="1"/>
</dbReference>
<accession>A0A6T9Y5D7</accession>
<gene>
    <name evidence="8" type="ORF">ALFOR1_50158</name>
</gene>
<keyword evidence="6" id="KW-0812">Transmembrane</keyword>
<evidence type="ECO:0000256" key="4">
    <source>
        <dbReference type="ARBA" id="ARBA00022840"/>
    </source>
</evidence>
<evidence type="ECO:0000256" key="2">
    <source>
        <dbReference type="ARBA" id="ARBA00022741"/>
    </source>
</evidence>
<evidence type="ECO:0000259" key="7">
    <source>
        <dbReference type="PROSITE" id="PS50011"/>
    </source>
</evidence>